<comment type="caution">
    <text evidence="5">The sequence shown here is derived from an EMBL/GenBank/DDBJ whole genome shotgun (WGS) entry which is preliminary data.</text>
</comment>
<keyword evidence="1" id="KW-0808">Transferase</keyword>
<keyword evidence="2 5" id="KW-0012">Acyltransferase</keyword>
<evidence type="ECO:0000313" key="6">
    <source>
        <dbReference type="Proteomes" id="UP001595937"/>
    </source>
</evidence>
<dbReference type="SMART" id="SM00563">
    <property type="entry name" value="PlsC"/>
    <property type="match status" value="1"/>
</dbReference>
<evidence type="ECO:0000256" key="3">
    <source>
        <dbReference type="SAM" id="MobiDB-lite"/>
    </source>
</evidence>
<name>A0ABW0F9C9_9MICO</name>
<keyword evidence="6" id="KW-1185">Reference proteome</keyword>
<gene>
    <name evidence="5" type="ORF">ACFPK8_00685</name>
</gene>
<evidence type="ECO:0000313" key="5">
    <source>
        <dbReference type="EMBL" id="MFC5296022.1"/>
    </source>
</evidence>
<reference evidence="6" key="1">
    <citation type="journal article" date="2019" name="Int. J. Syst. Evol. Microbiol.">
        <title>The Global Catalogue of Microorganisms (GCM) 10K type strain sequencing project: providing services to taxonomists for standard genome sequencing and annotation.</title>
        <authorList>
            <consortium name="The Broad Institute Genomics Platform"/>
            <consortium name="The Broad Institute Genome Sequencing Center for Infectious Disease"/>
            <person name="Wu L."/>
            <person name="Ma J."/>
        </authorList>
    </citation>
    <scope>NUCLEOTIDE SEQUENCE [LARGE SCALE GENOMIC DNA]</scope>
    <source>
        <strain evidence="6">CGMCC 1.16455</strain>
    </source>
</reference>
<dbReference type="InterPro" id="IPR002123">
    <property type="entry name" value="Plipid/glycerol_acylTrfase"/>
</dbReference>
<dbReference type="PANTHER" id="PTHR10434">
    <property type="entry name" value="1-ACYL-SN-GLYCEROL-3-PHOSPHATE ACYLTRANSFERASE"/>
    <property type="match status" value="1"/>
</dbReference>
<evidence type="ECO:0000259" key="4">
    <source>
        <dbReference type="SMART" id="SM00563"/>
    </source>
</evidence>
<dbReference type="PANTHER" id="PTHR10434:SF11">
    <property type="entry name" value="1-ACYL-SN-GLYCEROL-3-PHOSPHATE ACYLTRANSFERASE"/>
    <property type="match status" value="1"/>
</dbReference>
<feature type="region of interest" description="Disordered" evidence="3">
    <location>
        <begin position="1"/>
        <end position="102"/>
    </location>
</feature>
<dbReference type="GO" id="GO:0016746">
    <property type="term" value="F:acyltransferase activity"/>
    <property type="evidence" value="ECO:0007669"/>
    <property type="project" value="UniProtKB-KW"/>
</dbReference>
<feature type="compositionally biased region" description="Acidic residues" evidence="3">
    <location>
        <begin position="39"/>
        <end position="59"/>
    </location>
</feature>
<accession>A0ABW0F9C9</accession>
<dbReference type="Proteomes" id="UP001595937">
    <property type="component" value="Unassembled WGS sequence"/>
</dbReference>
<dbReference type="EMBL" id="JBHSLN010000003">
    <property type="protein sequence ID" value="MFC5296022.1"/>
    <property type="molecule type" value="Genomic_DNA"/>
</dbReference>
<organism evidence="5 6">
    <name type="scientific">Brachybacterium tyrofermentans</name>
    <dbReference type="NCBI Taxonomy" id="47848"/>
    <lineage>
        <taxon>Bacteria</taxon>
        <taxon>Bacillati</taxon>
        <taxon>Actinomycetota</taxon>
        <taxon>Actinomycetes</taxon>
        <taxon>Micrococcales</taxon>
        <taxon>Dermabacteraceae</taxon>
        <taxon>Brachybacterium</taxon>
    </lineage>
</organism>
<dbReference type="CDD" id="cd07989">
    <property type="entry name" value="LPLAT_AGPAT-like"/>
    <property type="match status" value="1"/>
</dbReference>
<dbReference type="SUPFAM" id="SSF69593">
    <property type="entry name" value="Glycerol-3-phosphate (1)-acyltransferase"/>
    <property type="match status" value="1"/>
</dbReference>
<dbReference type="GeneID" id="303298244"/>
<sequence>MTPQNSAQDPEDTVDPAGGAFPARSGGAAGHVHPSGSVEDADAVADDLVDTDEDAEGESGGDAPDGPAGETKQPGEAKQPSAGRRLMESLSARSRGEGWEKPEGDLAKYRSRWRSGVRFVLQRVIFRMVVRSAVTPQVVMHRRVKSVRGPFVLVANHTSHVDGPLLALSLPWAQGRLLSTGVATDYWFDHFFRRIFVRTMLNAFPIDRGGNRKNSGTSRKLLRAGVPILVFPEGGRQSSGQMTSFKPGGAALAISVGVPVIPAAIVGGYEAMPKGRNWPQGRPPVRVVFGEPIISDEDESAVDFSDRIRGRVKDLYEQHHDEVLGADAPDEEETA</sequence>
<dbReference type="Pfam" id="PF01553">
    <property type="entry name" value="Acyltransferase"/>
    <property type="match status" value="1"/>
</dbReference>
<dbReference type="RefSeq" id="WP_343925251.1">
    <property type="nucleotide sequence ID" value="NZ_BAAAIR010000045.1"/>
</dbReference>
<proteinExistence type="predicted"/>
<protein>
    <submittedName>
        <fullName evidence="5">Lysophospholipid acyltransferase family protein</fullName>
    </submittedName>
</protein>
<feature type="domain" description="Phospholipid/glycerol acyltransferase" evidence="4">
    <location>
        <begin position="151"/>
        <end position="268"/>
    </location>
</feature>
<evidence type="ECO:0000256" key="1">
    <source>
        <dbReference type="ARBA" id="ARBA00022679"/>
    </source>
</evidence>
<evidence type="ECO:0000256" key="2">
    <source>
        <dbReference type="ARBA" id="ARBA00023315"/>
    </source>
</evidence>